<dbReference type="SUPFAM" id="SSF56801">
    <property type="entry name" value="Acetyl-CoA synthetase-like"/>
    <property type="match status" value="1"/>
</dbReference>
<feature type="transmembrane region" description="Helical" evidence="5">
    <location>
        <begin position="618"/>
        <end position="638"/>
    </location>
</feature>
<evidence type="ECO:0000256" key="3">
    <source>
        <dbReference type="ARBA" id="ARBA00022741"/>
    </source>
</evidence>
<feature type="domain" description="AMP-dependent synthetase/ligase" evidence="6">
    <location>
        <begin position="65"/>
        <end position="401"/>
    </location>
</feature>
<dbReference type="PANTHER" id="PTHR43107:SF15">
    <property type="entry name" value="FATTY ACID TRANSPORT PROTEIN 3, ISOFORM A"/>
    <property type="match status" value="1"/>
</dbReference>
<comment type="similarity">
    <text evidence="1">Belongs to the ATP-dependent AMP-binding enzyme family.</text>
</comment>
<evidence type="ECO:0000256" key="1">
    <source>
        <dbReference type="ARBA" id="ARBA00006432"/>
    </source>
</evidence>
<dbReference type="EMBL" id="LSRX01000649">
    <property type="protein sequence ID" value="OLP91775.1"/>
    <property type="molecule type" value="Genomic_DNA"/>
</dbReference>
<dbReference type="GO" id="GO:0005524">
    <property type="term" value="F:ATP binding"/>
    <property type="evidence" value="ECO:0007669"/>
    <property type="project" value="UniProtKB-KW"/>
</dbReference>
<sequence>MANNRGSSVATPLAGVGALAAAFALDRKFRLINDARLGMNLLPTLIALRRRLRLSSHSLADVWMESVRRFGSETFIVFEHRRMTFQDVDRVSNQMAHLLRQEGFQPGQALALMMENKPEYVCWWLAMAKIGVKVALLNYNLTGRGLAHCLCSAVQDCLGVVFDGECEANLHTIDAALHEHRMKLFCWGGQPRRSFQAPVLAVDYDQLLGFPYSGDGFAELRRGIKFNDVFGYIYTSGTTGLPKAAKILHSKMYSLSGICGILGLGPGDRLYTCLPLYHSAGGGLGTMSCLVSGATLVLARKFSASRFWTEISEQGCTAFQYIGELGRYLVNYAREHPEVTQIPHKLKGAVGNGLRPEVWDEFQDKFNIPVVTEFYGATEGNAALLNYCRKTDLASRGAIGKGGFFFDKVLKLRIVKFDVDAETPIRGANGFCIETSPGEAGELICPIDDNHPTRRFEGYTDSKATEKKVRDTFPGKYLAQAKAARRARGALCVTPLSISAFCSHITSRSYGWASPGLSIHAPDQLRRALSKHAPLIYLKFLRALYLHARRRVSPAFADGLGHLIKFIGASLFTVGHGMQCMHKQSAEITDWGYILACTPCLNLAFGGAFLGRPMPLSLLASGLLLHVAYLPLLLRAFLSGAPKLLPGIGVVAASLLTWLGSVATLLDRSILTASPLLPLPVYAMLTSCSFGLGNSLKLQKLLEAQEPVHQAFVGQVLKVLASTLLITGNSLGLGWHNVRVRRYCWGLSVLMAASLRALAATWKPRKPRKPSEVLRVLKAERCQS</sequence>
<keyword evidence="5" id="KW-1133">Transmembrane helix</keyword>
<dbReference type="Gene3D" id="3.40.50.12780">
    <property type="entry name" value="N-terminal domain of ligase-like"/>
    <property type="match status" value="1"/>
</dbReference>
<dbReference type="GO" id="GO:0005886">
    <property type="term" value="C:plasma membrane"/>
    <property type="evidence" value="ECO:0007669"/>
    <property type="project" value="TreeGrafter"/>
</dbReference>
<dbReference type="InterPro" id="IPR000873">
    <property type="entry name" value="AMP-dep_synth/lig_dom"/>
</dbReference>
<accession>A0A1Q9D9G5</accession>
<dbReference type="GO" id="GO:0005324">
    <property type="term" value="F:long-chain fatty acid transmembrane transporter activity"/>
    <property type="evidence" value="ECO:0007669"/>
    <property type="project" value="TreeGrafter"/>
</dbReference>
<keyword evidence="8" id="KW-1185">Reference proteome</keyword>
<dbReference type="PANTHER" id="PTHR43107">
    <property type="entry name" value="LONG-CHAIN FATTY ACID TRANSPORT PROTEIN"/>
    <property type="match status" value="1"/>
</dbReference>
<feature type="transmembrane region" description="Helical" evidence="5">
    <location>
        <begin position="673"/>
        <end position="692"/>
    </location>
</feature>
<evidence type="ECO:0000256" key="4">
    <source>
        <dbReference type="ARBA" id="ARBA00022840"/>
    </source>
</evidence>
<name>A0A1Q9D9G5_SYMMI</name>
<feature type="transmembrane region" description="Helical" evidence="5">
    <location>
        <begin position="644"/>
        <end position="666"/>
    </location>
</feature>
<keyword evidence="5" id="KW-0812">Transmembrane</keyword>
<dbReference type="PROSITE" id="PS00455">
    <property type="entry name" value="AMP_BINDING"/>
    <property type="match status" value="1"/>
</dbReference>
<evidence type="ECO:0000313" key="7">
    <source>
        <dbReference type="EMBL" id="OLP91775.1"/>
    </source>
</evidence>
<dbReference type="AlphaFoldDB" id="A0A1Q9D9G5"/>
<keyword evidence="4" id="KW-0067">ATP-binding</keyword>
<proteinExistence type="inferred from homology"/>
<feature type="transmembrane region" description="Helical" evidence="5">
    <location>
        <begin position="712"/>
        <end position="731"/>
    </location>
</feature>
<gene>
    <name evidence="7" type="primary">Slc27a4</name>
    <name evidence="7" type="ORF">AK812_SmicGene26469</name>
</gene>
<dbReference type="Proteomes" id="UP000186817">
    <property type="component" value="Unassembled WGS sequence"/>
</dbReference>
<reference evidence="7 8" key="1">
    <citation type="submission" date="2016-02" db="EMBL/GenBank/DDBJ databases">
        <title>Genome analysis of coral dinoflagellate symbionts highlights evolutionary adaptations to a symbiotic lifestyle.</title>
        <authorList>
            <person name="Aranda M."/>
            <person name="Li Y."/>
            <person name="Liew Y.J."/>
            <person name="Baumgarten S."/>
            <person name="Simakov O."/>
            <person name="Wilson M."/>
            <person name="Piel J."/>
            <person name="Ashoor H."/>
            <person name="Bougouffa S."/>
            <person name="Bajic V.B."/>
            <person name="Ryu T."/>
            <person name="Ravasi T."/>
            <person name="Bayer T."/>
            <person name="Micklem G."/>
            <person name="Kim H."/>
            <person name="Bhak J."/>
            <person name="Lajeunesse T.C."/>
            <person name="Voolstra C.R."/>
        </authorList>
    </citation>
    <scope>NUCLEOTIDE SEQUENCE [LARGE SCALE GENOMIC DNA]</scope>
    <source>
        <strain evidence="7 8">CCMP2467</strain>
    </source>
</reference>
<evidence type="ECO:0000256" key="5">
    <source>
        <dbReference type="SAM" id="Phobius"/>
    </source>
</evidence>
<dbReference type="InterPro" id="IPR042099">
    <property type="entry name" value="ANL_N_sf"/>
</dbReference>
<keyword evidence="2" id="KW-0436">Ligase</keyword>
<dbReference type="OrthoDB" id="288590at2759"/>
<dbReference type="InterPro" id="IPR020845">
    <property type="entry name" value="AMP-binding_CS"/>
</dbReference>
<comment type="caution">
    <text evidence="7">The sequence shown here is derived from an EMBL/GenBank/DDBJ whole genome shotgun (WGS) entry which is preliminary data.</text>
</comment>
<feature type="transmembrane region" description="Helical" evidence="5">
    <location>
        <begin position="591"/>
        <end position="611"/>
    </location>
</feature>
<keyword evidence="5" id="KW-0472">Membrane</keyword>
<evidence type="ECO:0000256" key="2">
    <source>
        <dbReference type="ARBA" id="ARBA00022598"/>
    </source>
</evidence>
<dbReference type="GO" id="GO:0044539">
    <property type="term" value="P:long-chain fatty acid import into cell"/>
    <property type="evidence" value="ECO:0007669"/>
    <property type="project" value="TreeGrafter"/>
</dbReference>
<organism evidence="7 8">
    <name type="scientific">Symbiodinium microadriaticum</name>
    <name type="common">Dinoflagellate</name>
    <name type="synonym">Zooxanthella microadriatica</name>
    <dbReference type="NCBI Taxonomy" id="2951"/>
    <lineage>
        <taxon>Eukaryota</taxon>
        <taxon>Sar</taxon>
        <taxon>Alveolata</taxon>
        <taxon>Dinophyceae</taxon>
        <taxon>Suessiales</taxon>
        <taxon>Symbiodiniaceae</taxon>
        <taxon>Symbiodinium</taxon>
    </lineage>
</organism>
<evidence type="ECO:0000259" key="6">
    <source>
        <dbReference type="Pfam" id="PF00501"/>
    </source>
</evidence>
<evidence type="ECO:0000313" key="8">
    <source>
        <dbReference type="Proteomes" id="UP000186817"/>
    </source>
</evidence>
<dbReference type="GO" id="GO:0004467">
    <property type="term" value="F:long-chain fatty acid-CoA ligase activity"/>
    <property type="evidence" value="ECO:0007669"/>
    <property type="project" value="TreeGrafter"/>
</dbReference>
<dbReference type="Pfam" id="PF00501">
    <property type="entry name" value="AMP-binding"/>
    <property type="match status" value="1"/>
</dbReference>
<keyword evidence="3" id="KW-0547">Nucleotide-binding</keyword>
<protein>
    <submittedName>
        <fullName evidence="7">Long-chain fatty acid transport protein 4</fullName>
    </submittedName>
</protein>